<organism evidence="1 2">
    <name type="scientific">Lolium multiflorum</name>
    <name type="common">Italian ryegrass</name>
    <name type="synonym">Lolium perenne subsp. multiflorum</name>
    <dbReference type="NCBI Taxonomy" id="4521"/>
    <lineage>
        <taxon>Eukaryota</taxon>
        <taxon>Viridiplantae</taxon>
        <taxon>Streptophyta</taxon>
        <taxon>Embryophyta</taxon>
        <taxon>Tracheophyta</taxon>
        <taxon>Spermatophyta</taxon>
        <taxon>Magnoliopsida</taxon>
        <taxon>Liliopsida</taxon>
        <taxon>Poales</taxon>
        <taxon>Poaceae</taxon>
        <taxon>BOP clade</taxon>
        <taxon>Pooideae</taxon>
        <taxon>Poodae</taxon>
        <taxon>Poeae</taxon>
        <taxon>Poeae Chloroplast Group 2 (Poeae type)</taxon>
        <taxon>Loliodinae</taxon>
        <taxon>Loliinae</taxon>
        <taxon>Lolium</taxon>
    </lineage>
</organism>
<dbReference type="Gene3D" id="2.120.10.30">
    <property type="entry name" value="TolB, C-terminal domain"/>
    <property type="match status" value="2"/>
</dbReference>
<keyword evidence="2" id="KW-1185">Reference proteome</keyword>
<evidence type="ECO:0000313" key="2">
    <source>
        <dbReference type="Proteomes" id="UP001231189"/>
    </source>
</evidence>
<proteinExistence type="predicted"/>
<gene>
    <name evidence="1" type="ORF">QYE76_002233</name>
</gene>
<sequence length="753" mass="83202">MGDGRGSIAFFGTYRPPVPLDIYSCPSNPPPSSAEDELHLTDGVSYNQNGRAIPAAALKELLTCLSKKNPKLAAECGASPDDADKGRVTGLVFVSERDNGLETLHVALRFTADDVVKVLRLADIYGAETFGGARLEDSGCIAGSFKVGSRTVGHSLIYVSTKEPVKKRRTPWTVVYRTNLNDGKTERLTPQDQYDLSPAVSPSGKMVAVANFRFNKWTGEIERLNTDIVVMNVDKKVQGGLRRKILIRDGGWPTWGSDNIIFFHRGIETNLPSGMATVWGVFRYNIATKETIRVTPETFDAMTPAAISETKVAVATIRQKSLQAVMTVQRVDVQYRHIEIFDVTALDQPVQISRKTRPKGDHYNPFVVDGGSHIGYHRCRTDNLLKDGSLVPKSFDKMQSPLKDVGLFRVTGVFPTISKDGSKLAFVDNEFKAVWLADSQGLRVVYEKRGSNSVFSTAWNQNPDMDTLYVCVGPSFSAAKPLEIYAISNASGPAAGRKVQRLTSGNFNNAFPSTNAQGDKFVFRSTRDGGREKFHKNLYIMEDAEEGEFGQGTVTRLTNGPWTDTHCSWSPKGDWIVFSSTREKPESAPEKAFLDAGFFAVYLVKVSDPTVVVRVVQSSATLAGHINHPMFSPDMKSIVFASDLAAVSNEPISMPIFLHSVRPYGDILSVDLRDTDDIAKNKDIEEFDRITHSRYEYSTPTWTKFTTEDPNEQWNVLADKGGSKLKPACPYMYPDGGEGWHMAGHLTIPKRCC</sequence>
<dbReference type="Pfam" id="PF07676">
    <property type="entry name" value="PD40"/>
    <property type="match status" value="1"/>
</dbReference>
<comment type="caution">
    <text evidence="1">The sequence shown here is derived from an EMBL/GenBank/DDBJ whole genome shotgun (WGS) entry which is preliminary data.</text>
</comment>
<dbReference type="SUPFAM" id="SSF82171">
    <property type="entry name" value="DPP6 N-terminal domain-like"/>
    <property type="match status" value="1"/>
</dbReference>
<dbReference type="PANTHER" id="PTHR32161">
    <property type="entry name" value="DPP6 N-TERMINAL DOMAIN-LIKE PROTEIN"/>
    <property type="match status" value="1"/>
</dbReference>
<name>A0AAD8W030_LOLMU</name>
<dbReference type="InterPro" id="IPR011042">
    <property type="entry name" value="6-blade_b-propeller_TolB-like"/>
</dbReference>
<dbReference type="EMBL" id="JAUUTY010000005">
    <property type="protein sequence ID" value="KAK1627918.1"/>
    <property type="molecule type" value="Genomic_DNA"/>
</dbReference>
<protein>
    <submittedName>
        <fullName evidence="1">Uncharacterized protein</fullName>
    </submittedName>
</protein>
<dbReference type="PANTHER" id="PTHR32161:SF25">
    <property type="entry name" value="DIPEPTIDYLPEPTIDASE IV N-TERMINAL DOMAIN-CONTAINING PROTEIN"/>
    <property type="match status" value="1"/>
</dbReference>
<evidence type="ECO:0000313" key="1">
    <source>
        <dbReference type="EMBL" id="KAK1627918.1"/>
    </source>
</evidence>
<reference evidence="1" key="1">
    <citation type="submission" date="2023-07" db="EMBL/GenBank/DDBJ databases">
        <title>A chromosome-level genome assembly of Lolium multiflorum.</title>
        <authorList>
            <person name="Chen Y."/>
            <person name="Copetti D."/>
            <person name="Kolliker R."/>
            <person name="Studer B."/>
        </authorList>
    </citation>
    <scope>NUCLEOTIDE SEQUENCE</scope>
    <source>
        <strain evidence="1">02402/16</strain>
        <tissue evidence="1">Leaf</tissue>
    </source>
</reference>
<accession>A0AAD8W030</accession>
<dbReference type="InterPro" id="IPR011659">
    <property type="entry name" value="WD40"/>
</dbReference>
<dbReference type="AlphaFoldDB" id="A0AAD8W030"/>
<dbReference type="Proteomes" id="UP001231189">
    <property type="component" value="Unassembled WGS sequence"/>
</dbReference>